<gene>
    <name evidence="1" type="ORF">QU481_11355</name>
</gene>
<organism evidence="1 2">
    <name type="scientific">Crenobacter oryzisoli</name>
    <dbReference type="NCBI Taxonomy" id="3056844"/>
    <lineage>
        <taxon>Bacteria</taxon>
        <taxon>Pseudomonadati</taxon>
        <taxon>Pseudomonadota</taxon>
        <taxon>Betaproteobacteria</taxon>
        <taxon>Neisseriales</taxon>
        <taxon>Neisseriaceae</taxon>
        <taxon>Crenobacter</taxon>
    </lineage>
</organism>
<dbReference type="EMBL" id="JAUEDK010000018">
    <property type="protein sequence ID" value="MDN0075488.1"/>
    <property type="molecule type" value="Genomic_DNA"/>
</dbReference>
<accession>A0ABT7XP65</accession>
<comment type="caution">
    <text evidence="1">The sequence shown here is derived from an EMBL/GenBank/DDBJ whole genome shotgun (WGS) entry which is preliminary data.</text>
</comment>
<evidence type="ECO:0000313" key="2">
    <source>
        <dbReference type="Proteomes" id="UP001168540"/>
    </source>
</evidence>
<sequence>MARPIDEFILAWGALSGDSREAGWRSIPVASAGPCVLMAGRRFPGNEEALLAGFRSAKVPAAEKLPEGRGFEVTRADPYGDGKTWISLTRKESGSVELFAEMVGDVAGAMDTAAAAGEEGVLRTLLIRVRAWQEFMRKGVQALSPEAELGLFGELTLLGTLMDAGVSSFTAVESWVGPLDGAQDFALGDGAVEAKATLSDRSFPAKIGCMEQLDDSVLRPIFLAGMRFALRESGTSLPELAADIAGRLSGLPDAATAFSARLLAAGYHASHADTYRRRFSLEKTRVLEVGEGFPRIVRGTVPDAITRVMYEIDLDRIPGGDSEVGGALKKLGVL</sequence>
<dbReference type="Pfam" id="PF14390">
    <property type="entry name" value="DUF4420"/>
    <property type="match status" value="1"/>
</dbReference>
<dbReference type="RefSeq" id="WP_289830107.1">
    <property type="nucleotide sequence ID" value="NZ_JAUEDK010000018.1"/>
</dbReference>
<dbReference type="InterPro" id="IPR025534">
    <property type="entry name" value="DUF4420"/>
</dbReference>
<keyword evidence="2" id="KW-1185">Reference proteome</keyword>
<evidence type="ECO:0000313" key="1">
    <source>
        <dbReference type="EMBL" id="MDN0075488.1"/>
    </source>
</evidence>
<name>A0ABT7XP65_9NEIS</name>
<dbReference type="Proteomes" id="UP001168540">
    <property type="component" value="Unassembled WGS sequence"/>
</dbReference>
<proteinExistence type="predicted"/>
<protein>
    <submittedName>
        <fullName evidence="1">PD-(D/E)XK motif protein</fullName>
    </submittedName>
</protein>
<reference evidence="1" key="1">
    <citation type="submission" date="2023-06" db="EMBL/GenBank/DDBJ databases">
        <authorList>
            <person name="Zhang S."/>
        </authorList>
    </citation>
    <scope>NUCLEOTIDE SEQUENCE</scope>
    <source>
        <strain evidence="1">SG2303</strain>
    </source>
</reference>